<comment type="similarity">
    <text evidence="1">Belongs to the peptidase M43B family.</text>
</comment>
<dbReference type="OrthoDB" id="536211at2759"/>
<keyword evidence="5" id="KW-0378">Hydrolase</keyword>
<dbReference type="InterPro" id="IPR008754">
    <property type="entry name" value="Peptidase_M43"/>
</dbReference>
<feature type="compositionally biased region" description="Low complexity" evidence="9">
    <location>
        <begin position="310"/>
        <end position="333"/>
    </location>
</feature>
<keyword evidence="13" id="KW-1185">Reference proteome</keyword>
<evidence type="ECO:0000256" key="8">
    <source>
        <dbReference type="ARBA" id="ARBA00023157"/>
    </source>
</evidence>
<evidence type="ECO:0000313" key="13">
    <source>
        <dbReference type="Proteomes" id="UP000654913"/>
    </source>
</evidence>
<evidence type="ECO:0000256" key="9">
    <source>
        <dbReference type="SAM" id="MobiDB-lite"/>
    </source>
</evidence>
<dbReference type="PANTHER" id="PTHR47466:SF1">
    <property type="entry name" value="METALLOPROTEASE MEP1 (AFU_ORTHOLOGUE AFUA_1G07730)-RELATED"/>
    <property type="match status" value="1"/>
</dbReference>
<keyword evidence="3" id="KW-0479">Metal-binding</keyword>
<sequence>MLLFALPTILLGLSGLGAAFCGMPDLTDEDHAIMRQLQANTSNRLDTRAVSIDSIQVYVHVVTDSNLNDLYTDDIQKNIDVLNEEFADTAFDFELVDIRAIVYQYDKELKWNSYAEKAIKRHRIGTADTLNIYLVPRLFDGVFGYTTMPSAFKGNPLDDGIVIIRDAVPKLKDNGASLGLALVHEVGHWLGLAHTFDGGCSEPGDYIDDTPAEIGGSTGCPVGRDSCPDMPGLDPIHNHMSYYSDECKSEFTRGQMRLMEDTWKKYRDAHRPQTTKTKHPPPTKHLRPHGKPSHSGIKHSHSRTKHSHTGTKSTPSSTKSTPSSTKAKQTKAG</sequence>
<name>A0A7R7XQA3_9EURO</name>
<keyword evidence="2" id="KW-0645">Protease</keyword>
<evidence type="ECO:0000256" key="6">
    <source>
        <dbReference type="ARBA" id="ARBA00022833"/>
    </source>
</evidence>
<reference evidence="12" key="2">
    <citation type="submission" date="2021-02" db="EMBL/GenBank/DDBJ databases">
        <title>Aspergillus puulaauensis MK2 genome sequence.</title>
        <authorList>
            <person name="Futagami T."/>
            <person name="Mori K."/>
            <person name="Kadooka C."/>
            <person name="Tanaka T."/>
        </authorList>
    </citation>
    <scope>NUCLEOTIDE SEQUENCE</scope>
    <source>
        <strain evidence="12">MK2</strain>
    </source>
</reference>
<accession>A0A7R7XQA3</accession>
<dbReference type="Proteomes" id="UP000654913">
    <property type="component" value="Chromosome 5"/>
</dbReference>
<evidence type="ECO:0000259" key="11">
    <source>
        <dbReference type="Pfam" id="PF05572"/>
    </source>
</evidence>
<feature type="region of interest" description="Disordered" evidence="9">
    <location>
        <begin position="266"/>
        <end position="333"/>
    </location>
</feature>
<feature type="signal peptide" evidence="10">
    <location>
        <begin position="1"/>
        <end position="19"/>
    </location>
</feature>
<gene>
    <name evidence="12" type="ORF">APUU_50406A</name>
</gene>
<evidence type="ECO:0000256" key="7">
    <source>
        <dbReference type="ARBA" id="ARBA00023049"/>
    </source>
</evidence>
<keyword evidence="6" id="KW-0862">Zinc</keyword>
<evidence type="ECO:0000256" key="4">
    <source>
        <dbReference type="ARBA" id="ARBA00022729"/>
    </source>
</evidence>
<evidence type="ECO:0000256" key="10">
    <source>
        <dbReference type="SAM" id="SignalP"/>
    </source>
</evidence>
<evidence type="ECO:0000256" key="2">
    <source>
        <dbReference type="ARBA" id="ARBA00022670"/>
    </source>
</evidence>
<dbReference type="InterPro" id="IPR024079">
    <property type="entry name" value="MetalloPept_cat_dom_sf"/>
</dbReference>
<dbReference type="PANTHER" id="PTHR47466">
    <property type="match status" value="1"/>
</dbReference>
<dbReference type="AlphaFoldDB" id="A0A7R7XQA3"/>
<dbReference type="EMBL" id="AP024447">
    <property type="protein sequence ID" value="BCS25695.1"/>
    <property type="molecule type" value="Genomic_DNA"/>
</dbReference>
<dbReference type="SUPFAM" id="SSF55486">
    <property type="entry name" value="Metalloproteases ('zincins'), catalytic domain"/>
    <property type="match status" value="1"/>
</dbReference>
<reference evidence="12" key="1">
    <citation type="submission" date="2021-01" db="EMBL/GenBank/DDBJ databases">
        <authorList>
            <consortium name="Aspergillus puulaauensis MK2 genome sequencing consortium"/>
            <person name="Kazuki M."/>
            <person name="Futagami T."/>
        </authorList>
    </citation>
    <scope>NUCLEOTIDE SEQUENCE</scope>
    <source>
        <strain evidence="12">MK2</strain>
    </source>
</reference>
<protein>
    <recommendedName>
        <fullName evidence="11">Peptidase M43 pregnancy-associated plasma-A domain-containing protein</fullName>
    </recommendedName>
</protein>
<dbReference type="Gene3D" id="3.40.390.10">
    <property type="entry name" value="Collagenase (Catalytic Domain)"/>
    <property type="match status" value="1"/>
</dbReference>
<dbReference type="CDD" id="cd04275">
    <property type="entry name" value="ZnMc_pappalysin_like"/>
    <property type="match status" value="1"/>
</dbReference>
<dbReference type="GeneID" id="64975700"/>
<feature type="chain" id="PRO_5031143425" description="Peptidase M43 pregnancy-associated plasma-A domain-containing protein" evidence="10">
    <location>
        <begin position="20"/>
        <end position="333"/>
    </location>
</feature>
<evidence type="ECO:0000256" key="1">
    <source>
        <dbReference type="ARBA" id="ARBA00008721"/>
    </source>
</evidence>
<evidence type="ECO:0000256" key="3">
    <source>
        <dbReference type="ARBA" id="ARBA00022723"/>
    </source>
</evidence>
<keyword evidence="4 10" id="KW-0732">Signal</keyword>
<keyword evidence="7" id="KW-0482">Metalloprotease</keyword>
<feature type="compositionally biased region" description="Basic residues" evidence="9">
    <location>
        <begin position="276"/>
        <end position="309"/>
    </location>
</feature>
<dbReference type="GO" id="GO:0006508">
    <property type="term" value="P:proteolysis"/>
    <property type="evidence" value="ECO:0007669"/>
    <property type="project" value="UniProtKB-KW"/>
</dbReference>
<evidence type="ECO:0000313" key="12">
    <source>
        <dbReference type="EMBL" id="BCS25695.1"/>
    </source>
</evidence>
<evidence type="ECO:0000256" key="5">
    <source>
        <dbReference type="ARBA" id="ARBA00022801"/>
    </source>
</evidence>
<dbReference type="Pfam" id="PF05572">
    <property type="entry name" value="Peptidase_M43"/>
    <property type="match status" value="1"/>
</dbReference>
<organism evidence="12 13">
    <name type="scientific">Aspergillus puulaauensis</name>
    <dbReference type="NCBI Taxonomy" id="1220207"/>
    <lineage>
        <taxon>Eukaryota</taxon>
        <taxon>Fungi</taxon>
        <taxon>Dikarya</taxon>
        <taxon>Ascomycota</taxon>
        <taxon>Pezizomycotina</taxon>
        <taxon>Eurotiomycetes</taxon>
        <taxon>Eurotiomycetidae</taxon>
        <taxon>Eurotiales</taxon>
        <taxon>Aspergillaceae</taxon>
        <taxon>Aspergillus</taxon>
    </lineage>
</organism>
<dbReference type="GO" id="GO:0046872">
    <property type="term" value="F:metal ion binding"/>
    <property type="evidence" value="ECO:0007669"/>
    <property type="project" value="UniProtKB-KW"/>
</dbReference>
<dbReference type="KEGG" id="apuu:APUU_50406A"/>
<feature type="domain" description="Peptidase M43 pregnancy-associated plasma-A" evidence="11">
    <location>
        <begin position="116"/>
        <end position="261"/>
    </location>
</feature>
<keyword evidence="8" id="KW-1015">Disulfide bond</keyword>
<dbReference type="GO" id="GO:0008237">
    <property type="term" value="F:metallopeptidase activity"/>
    <property type="evidence" value="ECO:0007669"/>
    <property type="project" value="UniProtKB-KW"/>
</dbReference>
<dbReference type="RefSeq" id="XP_041557889.1">
    <property type="nucleotide sequence ID" value="XM_041705400.1"/>
</dbReference>
<proteinExistence type="inferred from homology"/>